<evidence type="ECO:0000259" key="7">
    <source>
        <dbReference type="PROSITE" id="PS50011"/>
    </source>
</evidence>
<evidence type="ECO:0000256" key="4">
    <source>
        <dbReference type="ARBA" id="ARBA00022840"/>
    </source>
</evidence>
<keyword evidence="2 5" id="KW-0547">Nucleotide-binding</keyword>
<dbReference type="PANTHER" id="PTHR48011:SF76">
    <property type="entry name" value="MITOGEN-ACTIVATED PROTEIN KINASE KINASE KINASE 15"/>
    <property type="match status" value="1"/>
</dbReference>
<evidence type="ECO:0000256" key="1">
    <source>
        <dbReference type="ARBA" id="ARBA00022679"/>
    </source>
</evidence>
<dbReference type="AlphaFoldDB" id="A0ABD1QAQ1"/>
<protein>
    <submittedName>
        <fullName evidence="8">Mitogen-activated protein kinase kinase kinase 15</fullName>
    </submittedName>
</protein>
<dbReference type="SMART" id="SM00220">
    <property type="entry name" value="S_TKc"/>
    <property type="match status" value="1"/>
</dbReference>
<dbReference type="SUPFAM" id="SSF56112">
    <property type="entry name" value="Protein kinase-like (PK-like)"/>
    <property type="match status" value="1"/>
</dbReference>
<organism evidence="8 9">
    <name type="scientific">Forsythia ovata</name>
    <dbReference type="NCBI Taxonomy" id="205694"/>
    <lineage>
        <taxon>Eukaryota</taxon>
        <taxon>Viridiplantae</taxon>
        <taxon>Streptophyta</taxon>
        <taxon>Embryophyta</taxon>
        <taxon>Tracheophyta</taxon>
        <taxon>Spermatophyta</taxon>
        <taxon>Magnoliopsida</taxon>
        <taxon>eudicotyledons</taxon>
        <taxon>Gunneridae</taxon>
        <taxon>Pentapetalae</taxon>
        <taxon>asterids</taxon>
        <taxon>lamiids</taxon>
        <taxon>Lamiales</taxon>
        <taxon>Oleaceae</taxon>
        <taxon>Forsythieae</taxon>
        <taxon>Forsythia</taxon>
    </lineage>
</organism>
<dbReference type="PANTHER" id="PTHR48011">
    <property type="entry name" value="CCR4-NOT TRANSCRIPTIONAL COMPLEX SUBUNIT CAF120-RELATED"/>
    <property type="match status" value="1"/>
</dbReference>
<keyword evidence="6" id="KW-0723">Serine/threonine-protein kinase</keyword>
<name>A0ABD1QAQ1_9LAMI</name>
<keyword evidence="3 8" id="KW-0418">Kinase</keyword>
<dbReference type="GO" id="GO:0005524">
    <property type="term" value="F:ATP binding"/>
    <property type="evidence" value="ECO:0007669"/>
    <property type="project" value="UniProtKB-UniRule"/>
</dbReference>
<dbReference type="Proteomes" id="UP001604277">
    <property type="component" value="Unassembled WGS sequence"/>
</dbReference>
<sequence length="437" mass="48781">MEWTKGPIIGRGSSATVSVATTSSGEIFAVKSTDLSSSSFLQREKLIISQLSSPHVIRCLGSDITCHENKPIYNLFLEYIPGGALSDQIRKQGGSLDESIIQFYAHQMIRGLNYLHLNGVVHGDIKGQNILIGEDGLKIADFGCAKLIQEVDDAGQSTFSGTPVYMAPEVARGEEQGFPADIWALGCTVIEMATGCSPWREIHDPVSALYKIGHSGDVPEFPSCLSNKAKEFLSKCLIRDAKIRWTAEQLLEHSFFHGLEDNCGKVRVFTRKSPTSVLDQGFWDSMEAPEYSSPNPTVIASSSDSPADRVSRLISDSLSPNSNLPNWAEEQDWVTVRGIDFEENLELHENRFNFIQDYEELNFNAESFVLMNVSGEEFQISITITDSFFDCVSCDISIKDVYVSRILDFETLLMETFLPFIFYFLQDMNSLFSLIFL</sequence>
<feature type="binding site" evidence="5">
    <location>
        <position position="31"/>
    </location>
    <ligand>
        <name>ATP</name>
        <dbReference type="ChEBI" id="CHEBI:30616"/>
    </ligand>
</feature>
<dbReference type="EMBL" id="JBFOLJ010000015">
    <property type="protein sequence ID" value="KAL2472949.1"/>
    <property type="molecule type" value="Genomic_DNA"/>
</dbReference>
<keyword evidence="9" id="KW-1185">Reference proteome</keyword>
<evidence type="ECO:0000256" key="5">
    <source>
        <dbReference type="PROSITE-ProRule" id="PRU10141"/>
    </source>
</evidence>
<keyword evidence="1" id="KW-0808">Transferase</keyword>
<proteinExistence type="inferred from homology"/>
<dbReference type="PROSITE" id="PS00108">
    <property type="entry name" value="PROTEIN_KINASE_ST"/>
    <property type="match status" value="1"/>
</dbReference>
<evidence type="ECO:0000313" key="8">
    <source>
        <dbReference type="EMBL" id="KAL2472949.1"/>
    </source>
</evidence>
<comment type="similarity">
    <text evidence="6">Belongs to the protein kinase superfamily.</text>
</comment>
<keyword evidence="4 5" id="KW-0067">ATP-binding</keyword>
<evidence type="ECO:0000256" key="2">
    <source>
        <dbReference type="ARBA" id="ARBA00022741"/>
    </source>
</evidence>
<dbReference type="InterPro" id="IPR000719">
    <property type="entry name" value="Prot_kinase_dom"/>
</dbReference>
<feature type="domain" description="Protein kinase" evidence="7">
    <location>
        <begin position="3"/>
        <end position="256"/>
    </location>
</feature>
<dbReference type="InterPro" id="IPR052751">
    <property type="entry name" value="Plant_MAPKKK"/>
</dbReference>
<dbReference type="Gene3D" id="1.10.510.10">
    <property type="entry name" value="Transferase(Phosphotransferase) domain 1"/>
    <property type="match status" value="1"/>
</dbReference>
<reference evidence="9" key="1">
    <citation type="submission" date="2024-07" db="EMBL/GenBank/DDBJ databases">
        <title>Two chromosome-level genome assemblies of Korean endemic species Abeliophyllum distichum and Forsythia ovata (Oleaceae).</title>
        <authorList>
            <person name="Jang H."/>
        </authorList>
    </citation>
    <scope>NUCLEOTIDE SEQUENCE [LARGE SCALE GENOMIC DNA]</scope>
</reference>
<evidence type="ECO:0000256" key="3">
    <source>
        <dbReference type="ARBA" id="ARBA00022777"/>
    </source>
</evidence>
<dbReference type="InterPro" id="IPR017441">
    <property type="entry name" value="Protein_kinase_ATP_BS"/>
</dbReference>
<gene>
    <name evidence="8" type="ORF">Fot_48685</name>
</gene>
<dbReference type="InterPro" id="IPR011009">
    <property type="entry name" value="Kinase-like_dom_sf"/>
</dbReference>
<accession>A0ABD1QAQ1</accession>
<comment type="caution">
    <text evidence="8">The sequence shown here is derived from an EMBL/GenBank/DDBJ whole genome shotgun (WGS) entry which is preliminary data.</text>
</comment>
<dbReference type="InterPro" id="IPR008271">
    <property type="entry name" value="Ser/Thr_kinase_AS"/>
</dbReference>
<dbReference type="PROSITE" id="PS50011">
    <property type="entry name" value="PROTEIN_KINASE_DOM"/>
    <property type="match status" value="1"/>
</dbReference>
<dbReference type="PROSITE" id="PS00107">
    <property type="entry name" value="PROTEIN_KINASE_ATP"/>
    <property type="match status" value="1"/>
</dbReference>
<evidence type="ECO:0000256" key="6">
    <source>
        <dbReference type="RuleBase" id="RU000304"/>
    </source>
</evidence>
<dbReference type="Pfam" id="PF00069">
    <property type="entry name" value="Pkinase"/>
    <property type="match status" value="1"/>
</dbReference>
<dbReference type="CDD" id="cd06606">
    <property type="entry name" value="STKc_MAPKKK"/>
    <property type="match status" value="1"/>
</dbReference>
<dbReference type="GO" id="GO:0004674">
    <property type="term" value="F:protein serine/threonine kinase activity"/>
    <property type="evidence" value="ECO:0007669"/>
    <property type="project" value="UniProtKB-KW"/>
</dbReference>
<evidence type="ECO:0000313" key="9">
    <source>
        <dbReference type="Proteomes" id="UP001604277"/>
    </source>
</evidence>